<organism evidence="1 2">
    <name type="scientific">Saitozyma podzolica</name>
    <dbReference type="NCBI Taxonomy" id="1890683"/>
    <lineage>
        <taxon>Eukaryota</taxon>
        <taxon>Fungi</taxon>
        <taxon>Dikarya</taxon>
        <taxon>Basidiomycota</taxon>
        <taxon>Agaricomycotina</taxon>
        <taxon>Tremellomycetes</taxon>
        <taxon>Tremellales</taxon>
        <taxon>Trimorphomycetaceae</taxon>
        <taxon>Saitozyma</taxon>
    </lineage>
</organism>
<dbReference type="OrthoDB" id="2580323at2759"/>
<keyword evidence="2" id="KW-1185">Reference proteome</keyword>
<dbReference type="Proteomes" id="UP000279259">
    <property type="component" value="Unassembled WGS sequence"/>
</dbReference>
<evidence type="ECO:0000313" key="2">
    <source>
        <dbReference type="Proteomes" id="UP000279259"/>
    </source>
</evidence>
<gene>
    <name evidence="1" type="ORF">EHS25_007042</name>
</gene>
<proteinExistence type="predicted"/>
<evidence type="ECO:0000313" key="1">
    <source>
        <dbReference type="EMBL" id="RSH80873.1"/>
    </source>
</evidence>
<accession>A0A427XPX2</accession>
<dbReference type="PANTHER" id="PTHR40616:SF1">
    <property type="entry name" value="LINALOOL DEHYDRATASE_ISOMERASE DOMAIN-CONTAINING PROTEIN"/>
    <property type="match status" value="1"/>
</dbReference>
<name>A0A427XPX2_9TREE</name>
<reference evidence="1 2" key="1">
    <citation type="submission" date="2018-11" db="EMBL/GenBank/DDBJ databases">
        <title>Genome sequence of Saitozyma podzolica DSM 27192.</title>
        <authorList>
            <person name="Aliyu H."/>
            <person name="Gorte O."/>
            <person name="Ochsenreither K."/>
        </authorList>
    </citation>
    <scope>NUCLEOTIDE SEQUENCE [LARGE SCALE GENOMIC DNA]</scope>
    <source>
        <strain evidence="1 2">DSM 27192</strain>
    </source>
</reference>
<sequence length="533" mass="58745">MSGTAPLDRLGLSQTHKDLFALSMDVLDSNYRPPLLWSSAKLSSWYSVGLLAREEIGDVERAIKLLRNSLHLQDLDPAFEQNYGSFKGHLSLPYSSGRDPLWVGDIYDSYDPNNALFFTMAGMMVETHFPDKIPADLRQDFRKAMHKACLGNARREGGWHGDDMWPSYSNPWFLRCVCSSFVGKLVDDAELTAMAEGWAKEAVDLFKQHDTPGEFNSPTYAGVTIMALALAQYCPEESTIFRAAPGLLKSIWESLCAQTREKLFMPVLIAPQYYATVGVNITSAIGLGGDHPMPRPLNGCEHGSDVALAPMQMLTAPYAEAGLTAALRSKFTKLYADHSHAALSSFPPHDKRPRRYTFWIAQGLSVGGVEFDEDQLGGPKGIQEQFNPGVIQWDSGNHGAGCGWISVWPDNACCSMVATSNSLTIVYKRPIDFPDGPRGDKVSLRIGCLPFLQLDGQSFAENRQSLPGLDVSLSGSIVDHGTRSLTFSKAQKIHGAYYYDLSYSFASELRGRCDPTLVISVKKTTPPSYPLKF</sequence>
<dbReference type="PANTHER" id="PTHR40616">
    <property type="entry name" value="LINALOOL DEHYDRATASE_ISOMERASE DOMAIN-CONTAINING PROTEIN"/>
    <property type="match status" value="1"/>
</dbReference>
<protein>
    <submittedName>
        <fullName evidence="1">Uncharacterized protein</fullName>
    </submittedName>
</protein>
<dbReference type="EMBL" id="RSCD01000032">
    <property type="protein sequence ID" value="RSH80873.1"/>
    <property type="molecule type" value="Genomic_DNA"/>
</dbReference>
<comment type="caution">
    <text evidence="1">The sequence shown here is derived from an EMBL/GenBank/DDBJ whole genome shotgun (WGS) entry which is preliminary data.</text>
</comment>
<dbReference type="AlphaFoldDB" id="A0A427XPX2"/>